<dbReference type="EMBL" id="QTKU01000004">
    <property type="protein sequence ID" value="MBS8262000.1"/>
    <property type="molecule type" value="Genomic_DNA"/>
</dbReference>
<evidence type="ECO:0000259" key="1">
    <source>
        <dbReference type="PROSITE" id="PS50943"/>
    </source>
</evidence>
<dbReference type="PROSITE" id="PS50943">
    <property type="entry name" value="HTH_CROC1"/>
    <property type="match status" value="1"/>
</dbReference>
<dbReference type="Proteomes" id="UP000705379">
    <property type="component" value="Unassembled WGS sequence"/>
</dbReference>
<evidence type="ECO:0000313" key="5">
    <source>
        <dbReference type="Proteomes" id="UP000705379"/>
    </source>
</evidence>
<protein>
    <submittedName>
        <fullName evidence="2">Helix-turn-helix transcriptional regulator</fullName>
    </submittedName>
    <submittedName>
        <fullName evidence="3">XRE family transcriptional regulator</fullName>
    </submittedName>
</protein>
<organism evidence="3 5">
    <name type="scientific">Roseibium polysiphoniae</name>
    <dbReference type="NCBI Taxonomy" id="2571221"/>
    <lineage>
        <taxon>Bacteria</taxon>
        <taxon>Pseudomonadati</taxon>
        <taxon>Pseudomonadota</taxon>
        <taxon>Alphaproteobacteria</taxon>
        <taxon>Hyphomicrobiales</taxon>
        <taxon>Stappiaceae</taxon>
        <taxon>Roseibium</taxon>
    </lineage>
</organism>
<accession>A0A927Q395</accession>
<proteinExistence type="predicted"/>
<gene>
    <name evidence="3" type="ORF">DYI23_17360</name>
    <name evidence="2" type="ORF">IG617_13520</name>
</gene>
<dbReference type="EMBL" id="JACYXJ010000005">
    <property type="protein sequence ID" value="MBD8877311.1"/>
    <property type="molecule type" value="Genomic_DNA"/>
</dbReference>
<name>A0A927Q395_9HYPH</name>
<keyword evidence="4" id="KW-1185">Reference proteome</keyword>
<reference evidence="3" key="3">
    <citation type="journal article" date="2021" name="Microorganisms">
        <title>Bacterial Dimethylsulfoniopropionate Biosynthesis in the East China Sea.</title>
        <authorList>
            <person name="Liu J."/>
            <person name="Zhang Y."/>
            <person name="Liu J."/>
            <person name="Zhong H."/>
            <person name="Williams B.T."/>
            <person name="Zheng Y."/>
            <person name="Curson A.R.J."/>
            <person name="Sun C."/>
            <person name="Sun H."/>
            <person name="Song D."/>
            <person name="Wagner Mackenzie B."/>
            <person name="Bermejo Martinez A."/>
            <person name="Todd J.D."/>
            <person name="Zhang X.H."/>
        </authorList>
    </citation>
    <scope>NUCLEOTIDE SEQUENCE</scope>
    <source>
        <strain evidence="3">AESS21</strain>
    </source>
</reference>
<dbReference type="GO" id="GO:0003677">
    <property type="term" value="F:DNA binding"/>
    <property type="evidence" value="ECO:0007669"/>
    <property type="project" value="InterPro"/>
</dbReference>
<dbReference type="RefSeq" id="WP_192109748.1">
    <property type="nucleotide sequence ID" value="NZ_JACYXJ010000005.1"/>
</dbReference>
<sequence>MSSDFAVNLRLLCSYHRSIAEVCEALGINRSQFNRYLSGETFPSLRTMRRICDFFGVEESEILLPKGRFSNLVTLKPQRSGARAERNVITAVGEEIRLSSVQQLDPYLGYYFSYYNSLSHPGLFLRSLTRIYRTPFGVNAKTVESIGLKGKREFTCKYEGACFVLGDRIFLTVMEMLTRNEAMQIILYPSYNNRIRYLSGVLSGVAARAPHPPAATQIVFEYLGQTPNVRACMKQCALYPPDDPEVPDIIQDMLTIGVRAGTAVLEAPLS</sequence>
<evidence type="ECO:0000313" key="2">
    <source>
        <dbReference type="EMBL" id="MBD8877311.1"/>
    </source>
</evidence>
<evidence type="ECO:0000313" key="3">
    <source>
        <dbReference type="EMBL" id="MBS8262000.1"/>
    </source>
</evidence>
<dbReference type="AlphaFoldDB" id="A0A927Q395"/>
<reference evidence="2 4" key="2">
    <citation type="submission" date="2020-09" db="EMBL/GenBank/DDBJ databases">
        <title>The genome sequence of type strain Labrenzia polysiphoniae KACC 19711.</title>
        <authorList>
            <person name="Liu Y."/>
        </authorList>
    </citation>
    <scope>NUCLEOTIDE SEQUENCE [LARGE SCALE GENOMIC DNA]</scope>
    <source>
        <strain evidence="2 4">KACC 19711</strain>
    </source>
</reference>
<reference evidence="3" key="1">
    <citation type="submission" date="2018-08" db="EMBL/GenBank/DDBJ databases">
        <authorList>
            <person name="Jin W."/>
            <person name="Wang H."/>
            <person name="Yang Y."/>
            <person name="Li M."/>
            <person name="Liu J."/>
        </authorList>
    </citation>
    <scope>NUCLEOTIDE SEQUENCE</scope>
    <source>
        <strain evidence="3">AESS21</strain>
    </source>
</reference>
<dbReference type="Gene3D" id="1.10.260.40">
    <property type="entry name" value="lambda repressor-like DNA-binding domains"/>
    <property type="match status" value="1"/>
</dbReference>
<dbReference type="Proteomes" id="UP000615687">
    <property type="component" value="Unassembled WGS sequence"/>
</dbReference>
<feature type="domain" description="HTH cro/C1-type" evidence="1">
    <location>
        <begin position="18"/>
        <end position="62"/>
    </location>
</feature>
<evidence type="ECO:0000313" key="4">
    <source>
        <dbReference type="Proteomes" id="UP000615687"/>
    </source>
</evidence>
<dbReference type="CDD" id="cd00093">
    <property type="entry name" value="HTH_XRE"/>
    <property type="match status" value="1"/>
</dbReference>
<dbReference type="SUPFAM" id="SSF47413">
    <property type="entry name" value="lambda repressor-like DNA-binding domains"/>
    <property type="match status" value="1"/>
</dbReference>
<dbReference type="InterPro" id="IPR010982">
    <property type="entry name" value="Lambda_DNA-bd_dom_sf"/>
</dbReference>
<comment type="caution">
    <text evidence="3">The sequence shown here is derived from an EMBL/GenBank/DDBJ whole genome shotgun (WGS) entry which is preliminary data.</text>
</comment>
<dbReference type="InterPro" id="IPR001387">
    <property type="entry name" value="Cro/C1-type_HTH"/>
</dbReference>
<dbReference type="SMART" id="SM00530">
    <property type="entry name" value="HTH_XRE"/>
    <property type="match status" value="1"/>
</dbReference>
<dbReference type="Pfam" id="PF13560">
    <property type="entry name" value="HTH_31"/>
    <property type="match status" value="1"/>
</dbReference>